<feature type="domain" description="Gfo/Idh/MocA-like oxidoreductase N-terminal" evidence="2">
    <location>
        <begin position="5"/>
        <end position="123"/>
    </location>
</feature>
<dbReference type="Pfam" id="PF01408">
    <property type="entry name" value="GFO_IDH_MocA"/>
    <property type="match status" value="1"/>
</dbReference>
<evidence type="ECO:0000313" key="3">
    <source>
        <dbReference type="EMBL" id="HIU29471.1"/>
    </source>
</evidence>
<comment type="caution">
    <text evidence="3">The sequence shown here is derived from an EMBL/GenBank/DDBJ whole genome shotgun (WGS) entry which is preliminary data.</text>
</comment>
<proteinExistence type="predicted"/>
<gene>
    <name evidence="3" type="ORF">IAD50_04140</name>
</gene>
<reference evidence="3" key="2">
    <citation type="journal article" date="2021" name="PeerJ">
        <title>Extensive microbial diversity within the chicken gut microbiome revealed by metagenomics and culture.</title>
        <authorList>
            <person name="Gilroy R."/>
            <person name="Ravi A."/>
            <person name="Getino M."/>
            <person name="Pursley I."/>
            <person name="Horton D.L."/>
            <person name="Alikhan N.F."/>
            <person name="Baker D."/>
            <person name="Gharbi K."/>
            <person name="Hall N."/>
            <person name="Watson M."/>
            <person name="Adriaenssens E.M."/>
            <person name="Foster-Nyarko E."/>
            <person name="Jarju S."/>
            <person name="Secka A."/>
            <person name="Antonio M."/>
            <person name="Oren A."/>
            <person name="Chaudhuri R.R."/>
            <person name="La Ragione R."/>
            <person name="Hildebrand F."/>
            <person name="Pallen M.J."/>
        </authorList>
    </citation>
    <scope>NUCLEOTIDE SEQUENCE</scope>
    <source>
        <strain evidence="3">CHK195-4489</strain>
    </source>
</reference>
<dbReference type="PANTHER" id="PTHR43818:SF11">
    <property type="entry name" value="BCDNA.GH03377"/>
    <property type="match status" value="1"/>
</dbReference>
<dbReference type="GO" id="GO:0000166">
    <property type="term" value="F:nucleotide binding"/>
    <property type="evidence" value="ECO:0007669"/>
    <property type="project" value="InterPro"/>
</dbReference>
<dbReference type="InterPro" id="IPR036291">
    <property type="entry name" value="NAD(P)-bd_dom_sf"/>
</dbReference>
<dbReference type="InterPro" id="IPR000683">
    <property type="entry name" value="Gfo/Idh/MocA-like_OxRdtase_N"/>
</dbReference>
<dbReference type="GO" id="GO:0016491">
    <property type="term" value="F:oxidoreductase activity"/>
    <property type="evidence" value="ECO:0007669"/>
    <property type="project" value="UniProtKB-KW"/>
</dbReference>
<accession>A0A9D1I7A5</accession>
<dbReference type="SUPFAM" id="SSF55347">
    <property type="entry name" value="Glyceraldehyde-3-phosphate dehydrogenase-like, C-terminal domain"/>
    <property type="match status" value="1"/>
</dbReference>
<organism evidence="3 4">
    <name type="scientific">Candidatus Egerieisoma faecipullorum</name>
    <dbReference type="NCBI Taxonomy" id="2840963"/>
    <lineage>
        <taxon>Bacteria</taxon>
        <taxon>Bacillati</taxon>
        <taxon>Bacillota</taxon>
        <taxon>Clostridia</taxon>
        <taxon>Eubacteriales</taxon>
        <taxon>Clostridiaceae</taxon>
        <taxon>Clostridiaceae incertae sedis</taxon>
        <taxon>Candidatus Egerieisoma</taxon>
    </lineage>
</organism>
<evidence type="ECO:0000313" key="4">
    <source>
        <dbReference type="Proteomes" id="UP000824089"/>
    </source>
</evidence>
<dbReference type="Proteomes" id="UP000824089">
    <property type="component" value="Unassembled WGS sequence"/>
</dbReference>
<dbReference type="EMBL" id="DVMM01000084">
    <property type="protein sequence ID" value="HIU29471.1"/>
    <property type="molecule type" value="Genomic_DNA"/>
</dbReference>
<dbReference type="Gene3D" id="3.30.360.10">
    <property type="entry name" value="Dihydrodipicolinate Reductase, domain 2"/>
    <property type="match status" value="1"/>
</dbReference>
<sequence length="420" mass="48009">MKKVKFGVLGVGRGSSMIKFCETAENAEVVAICDKWEEGLRRKKEELKDDRITYYTDFEKFIRHPGMDAVVLANYATEHAPFAIRAMKNGLHVFSEVLPCQTLAEAVELVETVESTGKIYAYGENYCFMPSPKEMRKLYREGKLGELEYAEGEYVHNCESIWPQCTYGERDHWRNTMHTFFYCTHSIGPIIHITGLRPVRVTGFELPFNARSERMGRRCGIAGVEMLTLENGAVVKSIHGDLIKNSIWYCLYGTKGRMESSREDAQNGCVLRLHTNFNPDADLTYPDDYQTYQPTDELSKAAESYGHGAADYYTMYYFTRKILGDENADVIDVYEAMDMALPGILAYRSVLNGGIPMTVPDLRKKEERDKYRNDRACTSRSVAGDQWIPPYSKGEPDVPQENYDKIKAKWEEFLKNSEPS</sequence>
<dbReference type="PANTHER" id="PTHR43818">
    <property type="entry name" value="BCDNA.GH03377"/>
    <property type="match status" value="1"/>
</dbReference>
<dbReference type="AlphaFoldDB" id="A0A9D1I7A5"/>
<evidence type="ECO:0000256" key="1">
    <source>
        <dbReference type="ARBA" id="ARBA00023002"/>
    </source>
</evidence>
<protein>
    <submittedName>
        <fullName evidence="3">Gfo/Idh/MocA family oxidoreductase</fullName>
    </submittedName>
</protein>
<dbReference type="SUPFAM" id="SSF51735">
    <property type="entry name" value="NAD(P)-binding Rossmann-fold domains"/>
    <property type="match status" value="1"/>
</dbReference>
<keyword evidence="1" id="KW-0560">Oxidoreductase</keyword>
<dbReference type="Gene3D" id="3.40.50.720">
    <property type="entry name" value="NAD(P)-binding Rossmann-like Domain"/>
    <property type="match status" value="1"/>
</dbReference>
<dbReference type="InterPro" id="IPR050463">
    <property type="entry name" value="Gfo/Idh/MocA_oxidrdct_glycsds"/>
</dbReference>
<name>A0A9D1I7A5_9CLOT</name>
<evidence type="ECO:0000259" key="2">
    <source>
        <dbReference type="Pfam" id="PF01408"/>
    </source>
</evidence>
<reference evidence="3" key="1">
    <citation type="submission" date="2020-10" db="EMBL/GenBank/DDBJ databases">
        <authorList>
            <person name="Gilroy R."/>
        </authorList>
    </citation>
    <scope>NUCLEOTIDE SEQUENCE</scope>
    <source>
        <strain evidence="3">CHK195-4489</strain>
    </source>
</reference>